<evidence type="ECO:0000313" key="10">
    <source>
        <dbReference type="EMBL" id="MDG3016249.1"/>
    </source>
</evidence>
<evidence type="ECO:0000256" key="4">
    <source>
        <dbReference type="ARBA" id="ARBA00022692"/>
    </source>
</evidence>
<organism evidence="10 11">
    <name type="scientific">Speluncibacter jeojiensis</name>
    <dbReference type="NCBI Taxonomy" id="2710754"/>
    <lineage>
        <taxon>Bacteria</taxon>
        <taxon>Bacillati</taxon>
        <taxon>Actinomycetota</taxon>
        <taxon>Actinomycetes</taxon>
        <taxon>Mycobacteriales</taxon>
        <taxon>Speluncibacteraceae</taxon>
        <taxon>Speluncibacter</taxon>
    </lineage>
</organism>
<dbReference type="AlphaFoldDB" id="A0A9X4REW4"/>
<dbReference type="PANTHER" id="PTHR10464:SF4">
    <property type="entry name" value="UREA TRANSPORTER"/>
    <property type="match status" value="1"/>
</dbReference>
<evidence type="ECO:0000256" key="2">
    <source>
        <dbReference type="ARBA" id="ARBA00005914"/>
    </source>
</evidence>
<proteinExistence type="inferred from homology"/>
<feature type="transmembrane region" description="Helical" evidence="9">
    <location>
        <begin position="140"/>
        <end position="158"/>
    </location>
</feature>
<dbReference type="RefSeq" id="WP_277831531.1">
    <property type="nucleotide sequence ID" value="NZ_JAAIVF010000002.1"/>
</dbReference>
<evidence type="ECO:0000313" key="11">
    <source>
        <dbReference type="Proteomes" id="UP001152755"/>
    </source>
</evidence>
<keyword evidence="6 9" id="KW-0472">Membrane</keyword>
<evidence type="ECO:0000256" key="9">
    <source>
        <dbReference type="SAM" id="Phobius"/>
    </source>
</evidence>
<reference evidence="10" key="1">
    <citation type="submission" date="2022-08" db="EMBL/GenBank/DDBJ databases">
        <title>Genome analysis of Corynebacteriales strain.</title>
        <authorList>
            <person name="Lee S.D."/>
        </authorList>
    </citation>
    <scope>NUCLEOTIDE SEQUENCE</scope>
    <source>
        <strain evidence="10">D3-21</strain>
    </source>
</reference>
<feature type="region of interest" description="Disordered" evidence="8">
    <location>
        <begin position="1"/>
        <end position="22"/>
    </location>
</feature>
<evidence type="ECO:0000256" key="8">
    <source>
        <dbReference type="SAM" id="MobiDB-lite"/>
    </source>
</evidence>
<dbReference type="GO" id="GO:0005886">
    <property type="term" value="C:plasma membrane"/>
    <property type="evidence" value="ECO:0007669"/>
    <property type="project" value="UniProtKB-SubCell"/>
</dbReference>
<feature type="site" description="Important for channel permeability" evidence="7">
    <location>
        <position position="306"/>
    </location>
</feature>
<protein>
    <submittedName>
        <fullName evidence="10">Urea transporter</fullName>
    </submittedName>
</protein>
<feature type="transmembrane region" description="Helical" evidence="9">
    <location>
        <begin position="40"/>
        <end position="56"/>
    </location>
</feature>
<evidence type="ECO:0000256" key="7">
    <source>
        <dbReference type="PIRSR" id="PIRSR016502-1"/>
    </source>
</evidence>
<feature type="transmembrane region" description="Helical" evidence="9">
    <location>
        <begin position="193"/>
        <end position="217"/>
    </location>
</feature>
<dbReference type="InterPro" id="IPR029020">
    <property type="entry name" value="Ammonium/urea_transptr"/>
</dbReference>
<dbReference type="InterPro" id="IPR004937">
    <property type="entry name" value="Urea_transporter"/>
</dbReference>
<dbReference type="PANTHER" id="PTHR10464">
    <property type="entry name" value="UREA TRANSPORTER"/>
    <property type="match status" value="1"/>
</dbReference>
<dbReference type="Gene3D" id="1.10.3430.10">
    <property type="entry name" value="Ammonium transporter AmtB like domains"/>
    <property type="match status" value="1"/>
</dbReference>
<feature type="transmembrane region" description="Helical" evidence="9">
    <location>
        <begin position="253"/>
        <end position="285"/>
    </location>
</feature>
<keyword evidence="4 9" id="KW-0812">Transmembrane</keyword>
<comment type="subcellular location">
    <subcellularLocation>
        <location evidence="1">Cell membrane</location>
        <topology evidence="1">Multi-pass membrane protein</topology>
    </subcellularLocation>
</comment>
<evidence type="ECO:0000256" key="1">
    <source>
        <dbReference type="ARBA" id="ARBA00004651"/>
    </source>
</evidence>
<keyword evidence="11" id="KW-1185">Reference proteome</keyword>
<feature type="transmembrane region" description="Helical" evidence="9">
    <location>
        <begin position="114"/>
        <end position="134"/>
    </location>
</feature>
<comment type="similarity">
    <text evidence="2">Belongs to the urea transporter family.</text>
</comment>
<dbReference type="EMBL" id="JANRHA010000012">
    <property type="protein sequence ID" value="MDG3016249.1"/>
    <property type="molecule type" value="Genomic_DNA"/>
</dbReference>
<sequence>MKQVNGSGDDLATAPVAPRPPPSPVRAIPTLLRGLAQVDFMQSAWCGLFFAAALFASGWKYGLFALIGTAVSTLTALVWQVDGDRVLAGLEGFNGALVGTAAGVFLGPEYLSSWLMAAAGSVAATIVTAALVRLLGTWDIPTLTFPFCITAAVLTIAAPEFQRLWHGRTGLAGLVEPAQGPTGLGWADLWRAFFANVAQIFFMPQWYVGLLFLAGIFVASRRAGVVASLGSVVGIVTAWALGSPADEIRAGLLGYNAVLVALALCGVFLAVSVWSVAYAVIGAASSTGVTGALSDFFTPVGGHTLTWPFCLTTLVFLLAAPALPRLRRTG</sequence>
<evidence type="ECO:0000256" key="5">
    <source>
        <dbReference type="ARBA" id="ARBA00022989"/>
    </source>
</evidence>
<comment type="caution">
    <text evidence="10">The sequence shown here is derived from an EMBL/GenBank/DDBJ whole genome shotgun (WGS) entry which is preliminary data.</text>
</comment>
<keyword evidence="5 9" id="KW-1133">Transmembrane helix</keyword>
<evidence type="ECO:0000256" key="6">
    <source>
        <dbReference type="ARBA" id="ARBA00023136"/>
    </source>
</evidence>
<accession>A0A9X4REW4</accession>
<gene>
    <name evidence="10" type="ORF">NVS88_16970</name>
</gene>
<keyword evidence="3" id="KW-1003">Cell membrane</keyword>
<feature type="transmembrane region" description="Helical" evidence="9">
    <location>
        <begin position="223"/>
        <end position="241"/>
    </location>
</feature>
<dbReference type="Pfam" id="PF03253">
    <property type="entry name" value="UT"/>
    <property type="match status" value="1"/>
</dbReference>
<feature type="transmembrane region" description="Helical" evidence="9">
    <location>
        <begin position="305"/>
        <end position="323"/>
    </location>
</feature>
<name>A0A9X4REW4_9ACTN</name>
<dbReference type="PIRSF" id="PIRSF016502">
    <property type="entry name" value="Urea_transporter"/>
    <property type="match status" value="1"/>
</dbReference>
<dbReference type="Proteomes" id="UP001152755">
    <property type="component" value="Unassembled WGS sequence"/>
</dbReference>
<evidence type="ECO:0000256" key="3">
    <source>
        <dbReference type="ARBA" id="ARBA00022475"/>
    </source>
</evidence>
<dbReference type="GO" id="GO:0015204">
    <property type="term" value="F:urea transmembrane transporter activity"/>
    <property type="evidence" value="ECO:0007669"/>
    <property type="project" value="InterPro"/>
</dbReference>